<evidence type="ECO:0000313" key="1">
    <source>
        <dbReference type="EMBL" id="MBP1850655.1"/>
    </source>
</evidence>
<dbReference type="Proteomes" id="UP000759443">
    <property type="component" value="Unassembled WGS sequence"/>
</dbReference>
<gene>
    <name evidence="1" type="ORF">J2Z17_002092</name>
</gene>
<reference evidence="1 2" key="1">
    <citation type="submission" date="2021-03" db="EMBL/GenBank/DDBJ databases">
        <title>Genomic Encyclopedia of Type Strains, Phase IV (KMG-IV): sequencing the most valuable type-strain genomes for metagenomic binning, comparative biology and taxonomic classification.</title>
        <authorList>
            <person name="Goeker M."/>
        </authorList>
    </citation>
    <scope>NUCLEOTIDE SEQUENCE [LARGE SCALE GENOMIC DNA]</scope>
    <source>
        <strain evidence="1 2">DSM 21600</strain>
    </source>
</reference>
<evidence type="ECO:0008006" key="3">
    <source>
        <dbReference type="Google" id="ProtNLM"/>
    </source>
</evidence>
<sequence length="204" mass="23015">MEKPRVTAILSAWGTGSTAVTGYLDHCGAYSCPPHLHTTDPRTPNCYEPKQYRAALLEMIDENTLQFIGDTDKFIDFFAAWLPAQYAQAKAEGRDEIVLKHPLQALLLPVLDAIADCHYVVLTRSLDKIEETRVRRHWPASFGAAGAQVIYPVIQTYLTKNDKPFIRMAFEDFTRDRALRQELVAHARLAPTAEQLEAAEAFLR</sequence>
<organism evidence="1 2">
    <name type="scientific">Rhizobium halophytocola</name>
    <dbReference type="NCBI Taxonomy" id="735519"/>
    <lineage>
        <taxon>Bacteria</taxon>
        <taxon>Pseudomonadati</taxon>
        <taxon>Pseudomonadota</taxon>
        <taxon>Alphaproteobacteria</taxon>
        <taxon>Hyphomicrobiales</taxon>
        <taxon>Rhizobiaceae</taxon>
        <taxon>Rhizobium/Agrobacterium group</taxon>
        <taxon>Rhizobium</taxon>
    </lineage>
</organism>
<dbReference type="Gene3D" id="3.40.50.300">
    <property type="entry name" value="P-loop containing nucleotide triphosphate hydrolases"/>
    <property type="match status" value="1"/>
</dbReference>
<dbReference type="InterPro" id="IPR027417">
    <property type="entry name" value="P-loop_NTPase"/>
</dbReference>
<dbReference type="RefSeq" id="WP_209944609.1">
    <property type="nucleotide sequence ID" value="NZ_JAGGJU010000005.1"/>
</dbReference>
<dbReference type="EMBL" id="JAGGJU010000005">
    <property type="protein sequence ID" value="MBP1850655.1"/>
    <property type="molecule type" value="Genomic_DNA"/>
</dbReference>
<dbReference type="SUPFAM" id="SSF52540">
    <property type="entry name" value="P-loop containing nucleoside triphosphate hydrolases"/>
    <property type="match status" value="1"/>
</dbReference>
<name>A0ABS4DY99_9HYPH</name>
<keyword evidence="2" id="KW-1185">Reference proteome</keyword>
<evidence type="ECO:0000313" key="2">
    <source>
        <dbReference type="Proteomes" id="UP000759443"/>
    </source>
</evidence>
<accession>A0ABS4DY99</accession>
<comment type="caution">
    <text evidence="1">The sequence shown here is derived from an EMBL/GenBank/DDBJ whole genome shotgun (WGS) entry which is preliminary data.</text>
</comment>
<proteinExistence type="predicted"/>
<protein>
    <recommendedName>
        <fullName evidence="3">Sulfotransferase family protein</fullName>
    </recommendedName>
</protein>